<comment type="caution">
    <text evidence="1">The sequence shown here is derived from an EMBL/GenBank/DDBJ whole genome shotgun (WGS) entry which is preliminary data.</text>
</comment>
<dbReference type="Proteomes" id="UP000481861">
    <property type="component" value="Unassembled WGS sequence"/>
</dbReference>
<sequence>MPAGIRQVFLDRVENVIRRQLKGIGDGADEAARFAQQVHPARSTTIRYPVENTLSGSRSKVDPSALVKLYHDLDVIHYAMTLAQRRVADHVADAGLPKPRAIVTTSSSSSGVRDPA</sequence>
<protein>
    <submittedName>
        <fullName evidence="1">Uncharacterized protein</fullName>
    </submittedName>
</protein>
<keyword evidence="2" id="KW-1185">Reference proteome</keyword>
<accession>A0A7C8IEV2</accession>
<gene>
    <name evidence="1" type="ORF">BDV95DRAFT_604146</name>
</gene>
<name>A0A7C8IEV2_9PLEO</name>
<evidence type="ECO:0000313" key="1">
    <source>
        <dbReference type="EMBL" id="KAF2875391.1"/>
    </source>
</evidence>
<reference evidence="1 2" key="1">
    <citation type="submission" date="2020-01" db="EMBL/GenBank/DDBJ databases">
        <authorList>
            <consortium name="DOE Joint Genome Institute"/>
            <person name="Haridas S."/>
            <person name="Albert R."/>
            <person name="Binder M."/>
            <person name="Bloem J."/>
            <person name="Labutti K."/>
            <person name="Salamov A."/>
            <person name="Andreopoulos B."/>
            <person name="Baker S.E."/>
            <person name="Barry K."/>
            <person name="Bills G."/>
            <person name="Bluhm B.H."/>
            <person name="Cannon C."/>
            <person name="Castanera R."/>
            <person name="Culley D.E."/>
            <person name="Daum C."/>
            <person name="Ezra D."/>
            <person name="Gonzalez J.B."/>
            <person name="Henrissat B."/>
            <person name="Kuo A."/>
            <person name="Liang C."/>
            <person name="Lipzen A."/>
            <person name="Lutzoni F."/>
            <person name="Magnuson J."/>
            <person name="Mondo S."/>
            <person name="Nolan M."/>
            <person name="Ohm R."/>
            <person name="Pangilinan J."/>
            <person name="Park H.-J.H."/>
            <person name="Ramirez L."/>
            <person name="Alfaro M."/>
            <person name="Sun H."/>
            <person name="Tritt A."/>
            <person name="Yoshinaga Y."/>
            <person name="Zwiers L.-H.L."/>
            <person name="Turgeon B.G."/>
            <person name="Goodwin S.B."/>
            <person name="Spatafora J.W."/>
            <person name="Crous P.W."/>
            <person name="Grigoriev I.V."/>
        </authorList>
    </citation>
    <scope>NUCLEOTIDE SEQUENCE [LARGE SCALE GENOMIC DNA]</scope>
    <source>
        <strain evidence="1 2">CBS 611.86</strain>
    </source>
</reference>
<proteinExistence type="predicted"/>
<evidence type="ECO:0000313" key="2">
    <source>
        <dbReference type="Proteomes" id="UP000481861"/>
    </source>
</evidence>
<dbReference type="AlphaFoldDB" id="A0A7C8IEV2"/>
<organism evidence="1 2">
    <name type="scientific">Massariosphaeria phaeospora</name>
    <dbReference type="NCBI Taxonomy" id="100035"/>
    <lineage>
        <taxon>Eukaryota</taxon>
        <taxon>Fungi</taxon>
        <taxon>Dikarya</taxon>
        <taxon>Ascomycota</taxon>
        <taxon>Pezizomycotina</taxon>
        <taxon>Dothideomycetes</taxon>
        <taxon>Pleosporomycetidae</taxon>
        <taxon>Pleosporales</taxon>
        <taxon>Pleosporales incertae sedis</taxon>
        <taxon>Massariosphaeria</taxon>
    </lineage>
</organism>
<dbReference type="EMBL" id="JAADJZ010000005">
    <property type="protein sequence ID" value="KAF2875391.1"/>
    <property type="molecule type" value="Genomic_DNA"/>
</dbReference>